<proteinExistence type="predicted"/>
<feature type="compositionally biased region" description="Basic and acidic residues" evidence="1">
    <location>
        <begin position="80"/>
        <end position="91"/>
    </location>
</feature>
<feature type="compositionally biased region" description="Basic and acidic residues" evidence="1">
    <location>
        <begin position="53"/>
        <end position="65"/>
    </location>
</feature>
<dbReference type="Proteomes" id="UP000811899">
    <property type="component" value="Unassembled WGS sequence"/>
</dbReference>
<evidence type="ECO:0000313" key="3">
    <source>
        <dbReference type="Proteomes" id="UP000811899"/>
    </source>
</evidence>
<evidence type="ECO:0000256" key="1">
    <source>
        <dbReference type="SAM" id="MobiDB-lite"/>
    </source>
</evidence>
<accession>A0AAW4L544</accession>
<feature type="compositionally biased region" description="Basic residues" evidence="1">
    <location>
        <begin position="66"/>
        <end position="79"/>
    </location>
</feature>
<name>A0AAW4L544_9BACT</name>
<feature type="region of interest" description="Disordered" evidence="1">
    <location>
        <begin position="1"/>
        <end position="23"/>
    </location>
</feature>
<organism evidence="2 3">
    <name type="scientific">Geoanaerobacter pelophilus</name>
    <dbReference type="NCBI Taxonomy" id="60036"/>
    <lineage>
        <taxon>Bacteria</taxon>
        <taxon>Pseudomonadati</taxon>
        <taxon>Thermodesulfobacteriota</taxon>
        <taxon>Desulfuromonadia</taxon>
        <taxon>Geobacterales</taxon>
        <taxon>Geobacteraceae</taxon>
        <taxon>Geoanaerobacter</taxon>
    </lineage>
</organism>
<dbReference type="EMBL" id="JAHCVJ010000009">
    <property type="protein sequence ID" value="MBT0666121.1"/>
    <property type="molecule type" value="Genomic_DNA"/>
</dbReference>
<feature type="region of interest" description="Disordered" evidence="1">
    <location>
        <begin position="38"/>
        <end position="91"/>
    </location>
</feature>
<reference evidence="2 3" key="1">
    <citation type="submission" date="2021-05" db="EMBL/GenBank/DDBJ databases">
        <title>The draft genome of Geobacter pelophilus DSM 12255.</title>
        <authorList>
            <person name="Xu Z."/>
            <person name="Masuda Y."/>
            <person name="Itoh H."/>
            <person name="Senoo K."/>
        </authorList>
    </citation>
    <scope>NUCLEOTIDE SEQUENCE [LARGE SCALE GENOMIC DNA]</scope>
    <source>
        <strain evidence="2 3">DSM 12255</strain>
    </source>
</reference>
<dbReference type="AlphaFoldDB" id="A0AAW4L544"/>
<protein>
    <submittedName>
        <fullName evidence="2">Uncharacterized protein</fullName>
    </submittedName>
</protein>
<gene>
    <name evidence="2" type="ORF">KI809_17555</name>
</gene>
<sequence>MRRIQTSGNPIWRGTGANPRHNSQTIIYIPKSKKLAKDLKGENDEPLSVIGPEGRDHQIPEEKAQLPKRRPSNSKYRNRRSGDNAVHKDRFPHIPMHDDDVALADSILAAFLRLDNDIQREILDQVDYFLYTFARTGRMLHFWEASKALKYIDVLQNLGVSPETIQLGYFPYEKEDPAITEQRKSEWEEILGLKNCWWVTGNQKYGRRSGIGTIGIQVIRNRKDKSNGTMASYGLRYAFYLIAIMHNVG</sequence>
<evidence type="ECO:0000313" key="2">
    <source>
        <dbReference type="EMBL" id="MBT0666121.1"/>
    </source>
</evidence>
<keyword evidence="3" id="KW-1185">Reference proteome</keyword>
<dbReference type="RefSeq" id="WP_214172896.1">
    <property type="nucleotide sequence ID" value="NZ_JAHCVJ010000009.1"/>
</dbReference>
<comment type="caution">
    <text evidence="2">The sequence shown here is derived from an EMBL/GenBank/DDBJ whole genome shotgun (WGS) entry which is preliminary data.</text>
</comment>